<name>A0A0F9MF74_9ZZZZ</name>
<evidence type="ECO:0000313" key="1">
    <source>
        <dbReference type="EMBL" id="KKM97976.1"/>
    </source>
</evidence>
<reference evidence="1" key="1">
    <citation type="journal article" date="2015" name="Nature">
        <title>Complex archaea that bridge the gap between prokaryotes and eukaryotes.</title>
        <authorList>
            <person name="Spang A."/>
            <person name="Saw J.H."/>
            <person name="Jorgensen S.L."/>
            <person name="Zaremba-Niedzwiedzka K."/>
            <person name="Martijn J."/>
            <person name="Lind A.E."/>
            <person name="van Eijk R."/>
            <person name="Schleper C."/>
            <person name="Guy L."/>
            <person name="Ettema T.J."/>
        </authorList>
    </citation>
    <scope>NUCLEOTIDE SEQUENCE</scope>
</reference>
<proteinExistence type="predicted"/>
<organism evidence="1">
    <name type="scientific">marine sediment metagenome</name>
    <dbReference type="NCBI Taxonomy" id="412755"/>
    <lineage>
        <taxon>unclassified sequences</taxon>
        <taxon>metagenomes</taxon>
        <taxon>ecological metagenomes</taxon>
    </lineage>
</organism>
<dbReference type="AlphaFoldDB" id="A0A0F9MF74"/>
<protein>
    <submittedName>
        <fullName evidence="1">Uncharacterized protein</fullName>
    </submittedName>
</protein>
<dbReference type="EMBL" id="LAZR01005683">
    <property type="protein sequence ID" value="KKM97976.1"/>
    <property type="molecule type" value="Genomic_DNA"/>
</dbReference>
<comment type="caution">
    <text evidence="1">The sequence shown here is derived from an EMBL/GenBank/DDBJ whole genome shotgun (WGS) entry which is preliminary data.</text>
</comment>
<accession>A0A0F9MF74</accession>
<gene>
    <name evidence="1" type="ORF">LCGC14_1162590</name>
</gene>
<sequence>MPFIKLHLCRQFHADEPKDCHYQFHEGDPPTPELTPIGSIVFPNGCFAIDSQQFEAAYPHLRLPPGAGPIELVATLVTADNYVHPSMA</sequence>